<reference evidence="1" key="1">
    <citation type="submission" date="2021-02" db="EMBL/GenBank/DDBJ databases">
        <authorList>
            <consortium name="DOE Joint Genome Institute"/>
            <person name="Ahrendt S."/>
            <person name="Looney B.P."/>
            <person name="Miyauchi S."/>
            <person name="Morin E."/>
            <person name="Drula E."/>
            <person name="Courty P.E."/>
            <person name="Chicoki N."/>
            <person name="Fauchery L."/>
            <person name="Kohler A."/>
            <person name="Kuo A."/>
            <person name="Labutti K."/>
            <person name="Pangilinan J."/>
            <person name="Lipzen A."/>
            <person name="Riley R."/>
            <person name="Andreopoulos W."/>
            <person name="He G."/>
            <person name="Johnson J."/>
            <person name="Barry K.W."/>
            <person name="Grigoriev I.V."/>
            <person name="Nagy L."/>
            <person name="Hibbett D."/>
            <person name="Henrissat B."/>
            <person name="Matheny P.B."/>
            <person name="Labbe J."/>
            <person name="Martin F."/>
        </authorList>
    </citation>
    <scope>NUCLEOTIDE SEQUENCE</scope>
    <source>
        <strain evidence="1">FP105234-sp</strain>
    </source>
</reference>
<sequence>MSPPGIRGAWGLVWDVRIPVLLSSSWVCNAALPTRSMDCLHGLTSPSTRPMDLKVQERYRTEEAPDLSAEDVDPEIAQGVSETEGTYHQLQLLTQRTPKRRYFFSPLNPAYAQAVHEDARTVQYTDKDEAAVRRKIDLRVLSLIIVSYNFNQFDRTNVGNAHVIPAFNDNFGISTNSKWTLGLSIFYVGYCILEIPANILQRRIGANRFFFLSMFWWGWSSLSLTYAKGYAAFLVLRVLLGIGEAGFYAGMVYYLSFWYKRHELAIRYAFCITATLPGALGGLLAFGLVRAHTSVLAGWQFLFLVEGIPVILMSFIMLSFLPSFPFSASFLTPRERAIAQARLNRDHRPQSHGGMNGWQGFKAIISDVNAWLCMLIYASFNVGVTTVSYFVPTLIRELGFTAINAQGLTVAPYLFAWLMVIFQAWHSDRTRDRGWHIMFSGTIALIGYIVLATCVEKSVGAAYFALFFVLGGLYSMFPMVMSWATAIFSPTSKRGVGTAFVVGISSTISIASPQIYFDPEDDFRKAHAISAGCVLLSILITFALRTRLTLLNKANKAKLVALKERGLERFESDDAGAEEIVDTDPRYHFMT</sequence>
<gene>
    <name evidence="1" type="ORF">FA95DRAFT_1519774</name>
</gene>
<name>A0ACB8RSA6_9AGAM</name>
<dbReference type="Proteomes" id="UP000814033">
    <property type="component" value="Unassembled WGS sequence"/>
</dbReference>
<evidence type="ECO:0000313" key="1">
    <source>
        <dbReference type="EMBL" id="KAI0046772.1"/>
    </source>
</evidence>
<comment type="caution">
    <text evidence="1">The sequence shown here is derived from an EMBL/GenBank/DDBJ whole genome shotgun (WGS) entry which is preliminary data.</text>
</comment>
<protein>
    <submittedName>
        <fullName evidence="1">MFS general substrate transporter</fullName>
    </submittedName>
</protein>
<organism evidence="1 2">
    <name type="scientific">Auriscalpium vulgare</name>
    <dbReference type="NCBI Taxonomy" id="40419"/>
    <lineage>
        <taxon>Eukaryota</taxon>
        <taxon>Fungi</taxon>
        <taxon>Dikarya</taxon>
        <taxon>Basidiomycota</taxon>
        <taxon>Agaricomycotina</taxon>
        <taxon>Agaricomycetes</taxon>
        <taxon>Russulales</taxon>
        <taxon>Auriscalpiaceae</taxon>
        <taxon>Auriscalpium</taxon>
    </lineage>
</organism>
<dbReference type="EMBL" id="MU275917">
    <property type="protein sequence ID" value="KAI0046772.1"/>
    <property type="molecule type" value="Genomic_DNA"/>
</dbReference>
<proteinExistence type="predicted"/>
<keyword evidence="2" id="KW-1185">Reference proteome</keyword>
<reference evidence="1" key="2">
    <citation type="journal article" date="2022" name="New Phytol.">
        <title>Evolutionary transition to the ectomycorrhizal habit in the genomes of a hyperdiverse lineage of mushroom-forming fungi.</title>
        <authorList>
            <person name="Looney B."/>
            <person name="Miyauchi S."/>
            <person name="Morin E."/>
            <person name="Drula E."/>
            <person name="Courty P.E."/>
            <person name="Kohler A."/>
            <person name="Kuo A."/>
            <person name="LaButti K."/>
            <person name="Pangilinan J."/>
            <person name="Lipzen A."/>
            <person name="Riley R."/>
            <person name="Andreopoulos W."/>
            <person name="He G."/>
            <person name="Johnson J."/>
            <person name="Nolan M."/>
            <person name="Tritt A."/>
            <person name="Barry K.W."/>
            <person name="Grigoriev I.V."/>
            <person name="Nagy L.G."/>
            <person name="Hibbett D."/>
            <person name="Henrissat B."/>
            <person name="Matheny P.B."/>
            <person name="Labbe J."/>
            <person name="Martin F.M."/>
        </authorList>
    </citation>
    <scope>NUCLEOTIDE SEQUENCE</scope>
    <source>
        <strain evidence="1">FP105234-sp</strain>
    </source>
</reference>
<evidence type="ECO:0000313" key="2">
    <source>
        <dbReference type="Proteomes" id="UP000814033"/>
    </source>
</evidence>
<accession>A0ACB8RSA6</accession>